<sequence>MTYRPFALAERIEDALGDPADEGNVFSVSRCLELDGREEFPEDICAHLDKLGLPRFYVPVEHGGDLDTYENLLQVIRTLSRRDFTVALAHCKTYLGSVATWVAGTPGQAEGLARRVLRGEVVSLALTERDHGSDVLAGRVSATPSGAGYRIDGEKWLINNATRGDLVCVLARTSPRSEARCHSLFLVDKHRLPSGGYHHLPKVRTHGVRGADISGIHFTGAEVPADAMIGEPGAGLEILLKGLQITRTLCGGMSLGMGEHALRFVAGFAERHRMFGRPLIELPQTARVLAESYADLMVAEAMTLVSTRAIHTLTAEQSVISAVVKYYVPTIVDRAVNRLAKVLGARALLTDGPFQKLQRDHRIVGIFDGNTLVNLNAVVNQFSGLVRGYRRERVDHDGLDVAAGLDLAVPAFEPDRLSLLSRGGCSLVQDLPARTGAAMDAAPEHLGRLRRYADGLHAELARCRPVARDVPPEMFDLARRYAAGYAAAACLRMWADNGLDTLWLRVCLARVLGGRDEAVDRLLPVLRERLDDRRPLSLLAYRSTH</sequence>
<dbReference type="Gene3D" id="1.10.540.10">
    <property type="entry name" value="Acyl-CoA dehydrogenase/oxidase, N-terminal domain"/>
    <property type="match status" value="1"/>
</dbReference>
<dbReference type="InterPro" id="IPR009100">
    <property type="entry name" value="AcylCoA_DH/oxidase_NM_dom_sf"/>
</dbReference>
<evidence type="ECO:0000256" key="1">
    <source>
        <dbReference type="ARBA" id="ARBA00001974"/>
    </source>
</evidence>
<dbReference type="Gene3D" id="2.40.110.10">
    <property type="entry name" value="Butyryl-CoA Dehydrogenase, subunit A, domain 2"/>
    <property type="match status" value="1"/>
</dbReference>
<dbReference type="InterPro" id="IPR036250">
    <property type="entry name" value="AcylCo_DH-like_C"/>
</dbReference>
<protein>
    <submittedName>
        <fullName evidence="9">Acyl-CoA dehydrogenase family protein</fullName>
        <ecNumber evidence="9">1.-.-.-</ecNumber>
    </submittedName>
</protein>
<dbReference type="Pfam" id="PF00441">
    <property type="entry name" value="Acyl-CoA_dh_1"/>
    <property type="match status" value="1"/>
</dbReference>
<gene>
    <name evidence="9" type="ORF">ACFOYY_33630</name>
</gene>
<comment type="cofactor">
    <cofactor evidence="1 5">
        <name>FAD</name>
        <dbReference type="ChEBI" id="CHEBI:57692"/>
    </cofactor>
</comment>
<dbReference type="InterPro" id="IPR009075">
    <property type="entry name" value="AcylCo_DH/oxidase_C"/>
</dbReference>
<dbReference type="RefSeq" id="WP_352015729.1">
    <property type="nucleotide sequence ID" value="NZ_JBHSBC010000041.1"/>
</dbReference>
<name>A0ABV8FAS1_9ACTN</name>
<keyword evidence="5 9" id="KW-0560">Oxidoreductase</keyword>
<keyword evidence="10" id="KW-1185">Reference proteome</keyword>
<dbReference type="EC" id="1.-.-.-" evidence="9"/>
<evidence type="ECO:0000313" key="9">
    <source>
        <dbReference type="EMBL" id="MFC3985110.1"/>
    </source>
</evidence>
<dbReference type="Proteomes" id="UP001595698">
    <property type="component" value="Unassembled WGS sequence"/>
</dbReference>
<dbReference type="PANTHER" id="PTHR43884:SF19">
    <property type="entry name" value="ACYL-COA DEHYDROGENASE FADE4-RELATED"/>
    <property type="match status" value="1"/>
</dbReference>
<organism evidence="9 10">
    <name type="scientific">Streptosporangium jomthongense</name>
    <dbReference type="NCBI Taxonomy" id="1193683"/>
    <lineage>
        <taxon>Bacteria</taxon>
        <taxon>Bacillati</taxon>
        <taxon>Actinomycetota</taxon>
        <taxon>Actinomycetes</taxon>
        <taxon>Streptosporangiales</taxon>
        <taxon>Streptosporangiaceae</taxon>
        <taxon>Streptosporangium</taxon>
    </lineage>
</organism>
<evidence type="ECO:0000256" key="2">
    <source>
        <dbReference type="ARBA" id="ARBA00009347"/>
    </source>
</evidence>
<comment type="similarity">
    <text evidence="2 5">Belongs to the acyl-CoA dehydrogenase family.</text>
</comment>
<accession>A0ABV8FAS1</accession>
<dbReference type="PANTHER" id="PTHR43884">
    <property type="entry name" value="ACYL-COA DEHYDROGENASE"/>
    <property type="match status" value="1"/>
</dbReference>
<reference evidence="10" key="1">
    <citation type="journal article" date="2019" name="Int. J. Syst. Evol. Microbiol.">
        <title>The Global Catalogue of Microorganisms (GCM) 10K type strain sequencing project: providing services to taxonomists for standard genome sequencing and annotation.</title>
        <authorList>
            <consortium name="The Broad Institute Genomics Platform"/>
            <consortium name="The Broad Institute Genome Sequencing Center for Infectious Disease"/>
            <person name="Wu L."/>
            <person name="Ma J."/>
        </authorList>
    </citation>
    <scope>NUCLEOTIDE SEQUENCE [LARGE SCALE GENOMIC DNA]</scope>
    <source>
        <strain evidence="10">TBRC 7912</strain>
    </source>
</reference>
<evidence type="ECO:0000256" key="4">
    <source>
        <dbReference type="ARBA" id="ARBA00022827"/>
    </source>
</evidence>
<evidence type="ECO:0000313" key="10">
    <source>
        <dbReference type="Proteomes" id="UP001595698"/>
    </source>
</evidence>
<evidence type="ECO:0000256" key="3">
    <source>
        <dbReference type="ARBA" id="ARBA00022630"/>
    </source>
</evidence>
<proteinExistence type="inferred from homology"/>
<dbReference type="Pfam" id="PF02770">
    <property type="entry name" value="Acyl-CoA_dh_M"/>
    <property type="match status" value="1"/>
</dbReference>
<dbReference type="GO" id="GO:0016491">
    <property type="term" value="F:oxidoreductase activity"/>
    <property type="evidence" value="ECO:0007669"/>
    <property type="project" value="UniProtKB-KW"/>
</dbReference>
<evidence type="ECO:0000259" key="8">
    <source>
        <dbReference type="Pfam" id="PF02771"/>
    </source>
</evidence>
<evidence type="ECO:0000259" key="6">
    <source>
        <dbReference type="Pfam" id="PF00441"/>
    </source>
</evidence>
<keyword evidence="3 5" id="KW-0285">Flavoprotein</keyword>
<feature type="domain" description="Acyl-CoA oxidase/dehydrogenase middle" evidence="7">
    <location>
        <begin position="124"/>
        <end position="219"/>
    </location>
</feature>
<dbReference type="InterPro" id="IPR013786">
    <property type="entry name" value="AcylCoA_DH/ox_N"/>
</dbReference>
<dbReference type="InterPro" id="IPR046373">
    <property type="entry name" value="Acyl-CoA_Oxase/DH_mid-dom_sf"/>
</dbReference>
<dbReference type="SUPFAM" id="SSF47203">
    <property type="entry name" value="Acyl-CoA dehydrogenase C-terminal domain-like"/>
    <property type="match status" value="1"/>
</dbReference>
<dbReference type="InterPro" id="IPR037069">
    <property type="entry name" value="AcylCoA_DH/ox_N_sf"/>
</dbReference>
<dbReference type="CDD" id="cd00567">
    <property type="entry name" value="ACAD"/>
    <property type="match status" value="1"/>
</dbReference>
<dbReference type="SUPFAM" id="SSF56645">
    <property type="entry name" value="Acyl-CoA dehydrogenase NM domain-like"/>
    <property type="match status" value="1"/>
</dbReference>
<comment type="caution">
    <text evidence="9">The sequence shown here is derived from an EMBL/GenBank/DDBJ whole genome shotgun (WGS) entry which is preliminary data.</text>
</comment>
<keyword evidence="4 5" id="KW-0274">FAD</keyword>
<feature type="domain" description="Acyl-CoA dehydrogenase/oxidase C-terminal" evidence="6">
    <location>
        <begin position="233"/>
        <end position="378"/>
    </location>
</feature>
<dbReference type="Pfam" id="PF02771">
    <property type="entry name" value="Acyl-CoA_dh_N"/>
    <property type="match status" value="1"/>
</dbReference>
<evidence type="ECO:0000259" key="7">
    <source>
        <dbReference type="Pfam" id="PF02770"/>
    </source>
</evidence>
<dbReference type="Gene3D" id="1.20.140.10">
    <property type="entry name" value="Butyryl-CoA Dehydrogenase, subunit A, domain 3"/>
    <property type="match status" value="1"/>
</dbReference>
<dbReference type="InterPro" id="IPR006091">
    <property type="entry name" value="Acyl-CoA_Oxase/DH_mid-dom"/>
</dbReference>
<evidence type="ECO:0000256" key="5">
    <source>
        <dbReference type="RuleBase" id="RU362125"/>
    </source>
</evidence>
<feature type="domain" description="Acyl-CoA dehydrogenase/oxidase N-terminal" evidence="8">
    <location>
        <begin position="33"/>
        <end position="120"/>
    </location>
</feature>
<dbReference type="EMBL" id="JBHSBC010000041">
    <property type="protein sequence ID" value="MFC3985110.1"/>
    <property type="molecule type" value="Genomic_DNA"/>
</dbReference>